<dbReference type="AlphaFoldDB" id="H2AXS2"/>
<dbReference type="Proteomes" id="UP000005220">
    <property type="component" value="Chromosome 7"/>
</dbReference>
<dbReference type="eggNOG" id="ENOG502S80M">
    <property type="taxonomic scope" value="Eukaryota"/>
</dbReference>
<dbReference type="STRING" id="1071382.H2AXS2"/>
<feature type="region of interest" description="Disordered" evidence="1">
    <location>
        <begin position="1"/>
        <end position="73"/>
    </location>
</feature>
<evidence type="ECO:0000313" key="4">
    <source>
        <dbReference type="Proteomes" id="UP000005220"/>
    </source>
</evidence>
<protein>
    <recommendedName>
        <fullName evidence="2">Micro-fibrillar-associated protein 1 C-terminal domain-containing protein</fullName>
    </recommendedName>
</protein>
<dbReference type="GeneID" id="13887152"/>
<dbReference type="GO" id="GO:0005829">
    <property type="term" value="C:cytosol"/>
    <property type="evidence" value="ECO:0007669"/>
    <property type="project" value="EnsemblFungi"/>
</dbReference>
<dbReference type="GO" id="GO:0046540">
    <property type="term" value="C:U4/U6 x U5 tri-snRNP complex"/>
    <property type="evidence" value="ECO:0007669"/>
    <property type="project" value="EnsemblFungi"/>
</dbReference>
<accession>H2AXS2</accession>
<dbReference type="Pfam" id="PF06991">
    <property type="entry name" value="MFAP1"/>
    <property type="match status" value="1"/>
</dbReference>
<dbReference type="EMBL" id="HE650827">
    <property type="protein sequence ID" value="CCF59172.1"/>
    <property type="molecule type" value="Genomic_DNA"/>
</dbReference>
<gene>
    <name evidence="3" type="primary">KAFR0G01380</name>
    <name evidence="3" type="ORF">KAFR_0G01380</name>
</gene>
<evidence type="ECO:0000313" key="3">
    <source>
        <dbReference type="EMBL" id="CCF59172.1"/>
    </source>
</evidence>
<proteinExistence type="predicted"/>
<dbReference type="OrthoDB" id="4070429at2759"/>
<dbReference type="HOGENOM" id="CLU_1111544_0_0_1"/>
<dbReference type="RefSeq" id="XP_003958307.1">
    <property type="nucleotide sequence ID" value="XM_003958258.1"/>
</dbReference>
<sequence>MAIRHFRKHIDSHDSNEDSLVEQMTDDMVQPETERPHVTATTSLNKRTNEDSSSEEEEEYSDSSESSDSDSEIILHRPVFLKKKEASSNVVKKPKTTSGDKLMERVDYENEAIAKKELLQSMVDSNYTTDKELLRKIMLLDDSDLVDPQLESKLWESRQEERLKTHREKLVAKQLELEEYEAKKLLNKDKSIDKKSNENKAFELKTSSKPKTEYRDTSDKRYRPGRVKDIEFSSKTIGNLQNEENEYSIF</sequence>
<feature type="compositionally biased region" description="Basic and acidic residues" evidence="1">
    <location>
        <begin position="210"/>
        <end position="221"/>
    </location>
</feature>
<reference evidence="3 4" key="1">
    <citation type="journal article" date="2011" name="Proc. Natl. Acad. Sci. U.S.A.">
        <title>Evolutionary erosion of yeast sex chromosomes by mating-type switching accidents.</title>
        <authorList>
            <person name="Gordon J.L."/>
            <person name="Armisen D."/>
            <person name="Proux-Wera E."/>
            <person name="Oheigeartaigh S.S."/>
            <person name="Byrne K.P."/>
            <person name="Wolfe K.H."/>
        </authorList>
    </citation>
    <scope>NUCLEOTIDE SEQUENCE [LARGE SCALE GENOMIC DNA]</scope>
    <source>
        <strain evidence="4">ATCC 22294 / BCRC 22015 / CBS 2517 / CECT 1963 / NBRC 1671 / NRRL Y-8276</strain>
    </source>
</reference>
<dbReference type="GO" id="GO:0000349">
    <property type="term" value="P:generation of catalytic spliceosome for first transesterification step"/>
    <property type="evidence" value="ECO:0007669"/>
    <property type="project" value="EnsemblFungi"/>
</dbReference>
<organism evidence="3 4">
    <name type="scientific">Kazachstania africana (strain ATCC 22294 / BCRC 22015 / CBS 2517 / CECT 1963 / NBRC 1671 / NRRL Y-8276)</name>
    <name type="common">Yeast</name>
    <name type="synonym">Kluyveromyces africanus</name>
    <dbReference type="NCBI Taxonomy" id="1071382"/>
    <lineage>
        <taxon>Eukaryota</taxon>
        <taxon>Fungi</taxon>
        <taxon>Dikarya</taxon>
        <taxon>Ascomycota</taxon>
        <taxon>Saccharomycotina</taxon>
        <taxon>Saccharomycetes</taxon>
        <taxon>Saccharomycetales</taxon>
        <taxon>Saccharomycetaceae</taxon>
        <taxon>Kazachstania</taxon>
    </lineage>
</organism>
<feature type="domain" description="Micro-fibrillar-associated protein 1 C-terminal" evidence="2">
    <location>
        <begin position="68"/>
        <end position="214"/>
    </location>
</feature>
<name>H2AXS2_KAZAF</name>
<evidence type="ECO:0000259" key="2">
    <source>
        <dbReference type="Pfam" id="PF06991"/>
    </source>
</evidence>
<dbReference type="InterPro" id="IPR009730">
    <property type="entry name" value="MFAP1_C"/>
</dbReference>
<feature type="region of interest" description="Disordered" evidence="1">
    <location>
        <begin position="196"/>
        <end position="221"/>
    </location>
</feature>
<dbReference type="InParanoid" id="H2AXS2"/>
<dbReference type="KEGG" id="kaf:KAFR_0G01380"/>
<dbReference type="FunCoup" id="H2AXS2">
    <property type="interactions" value="167"/>
</dbReference>
<evidence type="ECO:0000256" key="1">
    <source>
        <dbReference type="SAM" id="MobiDB-lite"/>
    </source>
</evidence>
<feature type="compositionally biased region" description="Acidic residues" evidence="1">
    <location>
        <begin position="52"/>
        <end position="71"/>
    </location>
</feature>
<keyword evidence="4" id="KW-1185">Reference proteome</keyword>